<evidence type="ECO:0000256" key="4">
    <source>
        <dbReference type="SAM" id="SignalP"/>
    </source>
</evidence>
<keyword evidence="4" id="KW-0732">Signal</keyword>
<evidence type="ECO:0000256" key="2">
    <source>
        <dbReference type="ARBA" id="ARBA00022803"/>
    </source>
</evidence>
<dbReference type="EMBL" id="JAUEII010000012">
    <property type="protein sequence ID" value="MDN0049162.1"/>
    <property type="molecule type" value="Genomic_DNA"/>
</dbReference>
<dbReference type="Pfam" id="PF13181">
    <property type="entry name" value="TPR_8"/>
    <property type="match status" value="1"/>
</dbReference>
<dbReference type="Proteomes" id="UP001167871">
    <property type="component" value="Unassembled WGS sequence"/>
</dbReference>
<comment type="caution">
    <text evidence="5">The sequence shown here is derived from an EMBL/GenBank/DDBJ whole genome shotgun (WGS) entry which is preliminary data.</text>
</comment>
<protein>
    <submittedName>
        <fullName evidence="5">Tetratricopeptide repeat protein</fullName>
    </submittedName>
</protein>
<feature type="repeat" description="TPR" evidence="3">
    <location>
        <begin position="490"/>
        <end position="523"/>
    </location>
</feature>
<keyword evidence="1" id="KW-0677">Repeat</keyword>
<dbReference type="InterPro" id="IPR050498">
    <property type="entry name" value="Ycf3"/>
</dbReference>
<evidence type="ECO:0000256" key="3">
    <source>
        <dbReference type="PROSITE-ProRule" id="PRU00339"/>
    </source>
</evidence>
<dbReference type="SUPFAM" id="SSF48452">
    <property type="entry name" value="TPR-like"/>
    <property type="match status" value="2"/>
</dbReference>
<feature type="repeat" description="TPR" evidence="3">
    <location>
        <begin position="456"/>
        <end position="489"/>
    </location>
</feature>
<dbReference type="PANTHER" id="PTHR44858">
    <property type="entry name" value="TETRATRICOPEPTIDE REPEAT PROTEIN 6"/>
    <property type="match status" value="1"/>
</dbReference>
<organism evidence="5 6">
    <name type="scientific">Bacteroides gallinaceum</name>
    <dbReference type="NCBI Taxonomy" id="1462571"/>
    <lineage>
        <taxon>Bacteria</taxon>
        <taxon>Pseudomonadati</taxon>
        <taxon>Bacteroidota</taxon>
        <taxon>Bacteroidia</taxon>
        <taxon>Bacteroidales</taxon>
        <taxon>Bacteroidaceae</taxon>
        <taxon>Bacteroides</taxon>
    </lineage>
</organism>
<dbReference type="Gene3D" id="2.40.10.120">
    <property type="match status" value="1"/>
</dbReference>
<evidence type="ECO:0000256" key="1">
    <source>
        <dbReference type="ARBA" id="ARBA00022737"/>
    </source>
</evidence>
<dbReference type="Gene3D" id="1.25.40.10">
    <property type="entry name" value="Tetratricopeptide repeat domain"/>
    <property type="match status" value="2"/>
</dbReference>
<sequence>MKKTIAILFVFVMPFSVLLAQELPKWAENARKAVFSIVTYTKDGQIMSTGNGFYIDEQGTGVSDYSLFKGAERAIIITANGKELPVKYMMGANDMYDVVKFKTDFDKKAEALQPATLPSSTGETVYLVPYSTQKSSKGQTGTIAKVDTIGEQQYYYTLTMQTTEKTVSCPIMNAAGQVVGMIQKNNDPESKESFAIGIRYLTDLTINALSVNDLALNSIGIKKGLPEDESQALVYLYMASGVYAPNQYFDLLNDFISQYPNNMEGYLRRATYYINIGDDTHYALAVEDLKKMLDVAEKKDEAHYNIAKLIYSYQLNIGDKKPYASWTFDYALNEINEALAITQEPIYYQLQGDIYFAMQKFAEAYTAYDKVNKSKLASAATFYSAAKAKELIEGTDKKEVIALMDSAIAFYPKPYGKDAAPYLYERARIKSDMEDYRGAVTDYNDFYDAMLGQTSAEFHLIRSQAELNCRMYQQAINDINKAVELDPNNVTYWVEKGGIHIRVNQAAEAIQALTRAIKMDPENAPAYRMLGYAQIQNKEKDKGLANLQKAKDLGDEVADGLLQKYK</sequence>
<keyword evidence="2 3" id="KW-0802">TPR repeat</keyword>
<reference evidence="5" key="1">
    <citation type="submission" date="2023-06" db="EMBL/GenBank/DDBJ databases">
        <authorList>
            <person name="Zeman M."/>
            <person name="Kubasova T."/>
            <person name="Jahodarova E."/>
            <person name="Nykrynova M."/>
            <person name="Rychlik I."/>
        </authorList>
    </citation>
    <scope>NUCLEOTIDE SEQUENCE</scope>
    <source>
        <strain evidence="5">84_SSukc20</strain>
    </source>
</reference>
<feature type="chain" id="PRO_5046076907" evidence="4">
    <location>
        <begin position="21"/>
        <end position="566"/>
    </location>
</feature>
<gene>
    <name evidence="5" type="ORF">QVO10_07150</name>
</gene>
<proteinExistence type="predicted"/>
<keyword evidence="6" id="KW-1185">Reference proteome</keyword>
<dbReference type="InterPro" id="IPR011990">
    <property type="entry name" value="TPR-like_helical_dom_sf"/>
</dbReference>
<dbReference type="RefSeq" id="WP_301639499.1">
    <property type="nucleotide sequence ID" value="NZ_JAUEII010000012.1"/>
</dbReference>
<dbReference type="PROSITE" id="PS50005">
    <property type="entry name" value="TPR"/>
    <property type="match status" value="2"/>
</dbReference>
<dbReference type="Pfam" id="PF13365">
    <property type="entry name" value="Trypsin_2"/>
    <property type="match status" value="1"/>
</dbReference>
<feature type="signal peptide" evidence="4">
    <location>
        <begin position="1"/>
        <end position="20"/>
    </location>
</feature>
<dbReference type="Pfam" id="PF13432">
    <property type="entry name" value="TPR_16"/>
    <property type="match status" value="1"/>
</dbReference>
<dbReference type="PANTHER" id="PTHR44858:SF1">
    <property type="entry name" value="UDP-N-ACETYLGLUCOSAMINE--PEPTIDE N-ACETYLGLUCOSAMINYLTRANSFERASE SPINDLY-RELATED"/>
    <property type="match status" value="1"/>
</dbReference>
<evidence type="ECO:0000313" key="5">
    <source>
        <dbReference type="EMBL" id="MDN0049162.1"/>
    </source>
</evidence>
<evidence type="ECO:0000313" key="6">
    <source>
        <dbReference type="Proteomes" id="UP001167871"/>
    </source>
</evidence>
<dbReference type="InterPro" id="IPR009003">
    <property type="entry name" value="Peptidase_S1_PA"/>
</dbReference>
<name>A0ABT7X541_9BACE</name>
<accession>A0ABT7X541</accession>
<reference evidence="5" key="2">
    <citation type="submission" date="2024-05" db="EMBL/GenBank/DDBJ databases">
        <title>Identification and characterization of horizontal gene transfer across gut microbiota members of farm animals based on homology search.</title>
        <authorList>
            <person name="Schwarzerova J."/>
            <person name="Nykrynova M."/>
            <person name="Jureckova K."/>
            <person name="Cejkova D."/>
            <person name="Rychlik I."/>
        </authorList>
    </citation>
    <scope>NUCLEOTIDE SEQUENCE</scope>
    <source>
        <strain evidence="5">84_SSukc20</strain>
    </source>
</reference>
<dbReference type="SUPFAM" id="SSF50494">
    <property type="entry name" value="Trypsin-like serine proteases"/>
    <property type="match status" value="1"/>
</dbReference>
<dbReference type="SMART" id="SM00028">
    <property type="entry name" value="TPR"/>
    <property type="match status" value="4"/>
</dbReference>
<dbReference type="InterPro" id="IPR019734">
    <property type="entry name" value="TPR_rpt"/>
</dbReference>